<dbReference type="OrthoDB" id="541710at2759"/>
<protein>
    <submittedName>
        <fullName evidence="2">Steroid 5 alpha-reductase 3</fullName>
    </submittedName>
</protein>
<gene>
    <name evidence="2" type="primary">SRD5A3</name>
    <name evidence="2" type="ORF">H4R26_003351</name>
</gene>
<feature type="non-terminal residue" evidence="2">
    <location>
        <position position="213"/>
    </location>
</feature>
<dbReference type="GO" id="GO:0003865">
    <property type="term" value="F:3-oxo-5-alpha-steroid 4-dehydrogenase activity"/>
    <property type="evidence" value="ECO:0007669"/>
    <property type="project" value="TreeGrafter"/>
</dbReference>
<dbReference type="GO" id="GO:0006488">
    <property type="term" value="P:dolichol-linked oligosaccharide biosynthetic process"/>
    <property type="evidence" value="ECO:0007669"/>
    <property type="project" value="InterPro"/>
</dbReference>
<reference evidence="2" key="1">
    <citation type="submission" date="2022-07" db="EMBL/GenBank/DDBJ databases">
        <title>Phylogenomic reconstructions and comparative analyses of Kickxellomycotina fungi.</title>
        <authorList>
            <person name="Reynolds N.K."/>
            <person name="Stajich J.E."/>
            <person name="Barry K."/>
            <person name="Grigoriev I.V."/>
            <person name="Crous P."/>
            <person name="Smith M.E."/>
        </authorList>
    </citation>
    <scope>NUCLEOTIDE SEQUENCE</scope>
    <source>
        <strain evidence="2">IMI 214461</strain>
    </source>
</reference>
<dbReference type="InterPro" id="IPR039698">
    <property type="entry name" value="Dfg10/SRD5A3"/>
</dbReference>
<dbReference type="AlphaFoldDB" id="A0A9W8EEP9"/>
<comment type="caution">
    <text evidence="2">The sequence shown here is derived from an EMBL/GenBank/DDBJ whole genome shotgun (WGS) entry which is preliminary data.</text>
</comment>
<keyword evidence="3" id="KW-1185">Reference proteome</keyword>
<dbReference type="EMBL" id="JANBQF010000260">
    <property type="protein sequence ID" value="KAJ2002913.1"/>
    <property type="molecule type" value="Genomic_DNA"/>
</dbReference>
<dbReference type="GO" id="GO:0016095">
    <property type="term" value="P:polyprenol catabolic process"/>
    <property type="evidence" value="ECO:0007669"/>
    <property type="project" value="TreeGrafter"/>
</dbReference>
<feature type="transmembrane region" description="Helical" evidence="1">
    <location>
        <begin position="184"/>
        <end position="203"/>
    </location>
</feature>
<dbReference type="Proteomes" id="UP001150907">
    <property type="component" value="Unassembled WGS sequence"/>
</dbReference>
<accession>A0A9W8EEP9</accession>
<proteinExistence type="predicted"/>
<keyword evidence="1" id="KW-0472">Membrane</keyword>
<feature type="transmembrane region" description="Helical" evidence="1">
    <location>
        <begin position="6"/>
        <end position="26"/>
    </location>
</feature>
<name>A0A9W8EEP9_9FUNG</name>
<dbReference type="PANTHER" id="PTHR14624:SF0">
    <property type="entry name" value="POLYPRENOL REDUCTASE"/>
    <property type="match status" value="1"/>
</dbReference>
<feature type="transmembrane region" description="Helical" evidence="1">
    <location>
        <begin position="85"/>
        <end position="104"/>
    </location>
</feature>
<feature type="transmembrane region" description="Helical" evidence="1">
    <location>
        <begin position="147"/>
        <end position="163"/>
    </location>
</feature>
<dbReference type="PANTHER" id="PTHR14624">
    <property type="entry name" value="DFG10 PROTEIN"/>
    <property type="match status" value="1"/>
</dbReference>
<evidence type="ECO:0000313" key="3">
    <source>
        <dbReference type="Proteomes" id="UP001150907"/>
    </source>
</evidence>
<evidence type="ECO:0000256" key="1">
    <source>
        <dbReference type="SAM" id="Phobius"/>
    </source>
</evidence>
<dbReference type="GO" id="GO:0005783">
    <property type="term" value="C:endoplasmic reticulum"/>
    <property type="evidence" value="ECO:0007669"/>
    <property type="project" value="TreeGrafter"/>
</dbReference>
<organism evidence="2 3">
    <name type="scientific">Coemansia thaxteri</name>
    <dbReference type="NCBI Taxonomy" id="2663907"/>
    <lineage>
        <taxon>Eukaryota</taxon>
        <taxon>Fungi</taxon>
        <taxon>Fungi incertae sedis</taxon>
        <taxon>Zoopagomycota</taxon>
        <taxon>Kickxellomycotina</taxon>
        <taxon>Kickxellomycetes</taxon>
        <taxon>Kickxellales</taxon>
        <taxon>Kickxellaceae</taxon>
        <taxon>Coemansia</taxon>
    </lineage>
</organism>
<keyword evidence="1" id="KW-1133">Transmembrane helix</keyword>
<keyword evidence="1" id="KW-0812">Transmembrane</keyword>
<evidence type="ECO:0000313" key="2">
    <source>
        <dbReference type="EMBL" id="KAJ2002913.1"/>
    </source>
</evidence>
<sequence length="213" mass="23623">MILVNFLRYSYAVLAGLGLVCELVPWTREALIRYGRTMTKPDDDATKDKDKQAAAARANASPSRLSAAMIHYAAWKVPKSLFTHFYIVGAIVSGLLTIDTIAWFNSQSEFQHTGAAPHHFIPRILAFEQWLAGSIQSDVHDVRPDRLAVLALALFTLHVLLRLKESAYDQPATSAKMHASQYSVGVVFYILAPLGVVVDSYQAPGWKPQSPWL</sequence>